<feature type="transmembrane region" description="Helical" evidence="2">
    <location>
        <begin position="491"/>
        <end position="508"/>
    </location>
</feature>
<dbReference type="Proteomes" id="UP000250266">
    <property type="component" value="Unassembled WGS sequence"/>
</dbReference>
<evidence type="ECO:0008006" key="5">
    <source>
        <dbReference type="Google" id="ProtNLM"/>
    </source>
</evidence>
<feature type="region of interest" description="Disordered" evidence="1">
    <location>
        <begin position="599"/>
        <end position="620"/>
    </location>
</feature>
<reference evidence="3 4" key="1">
    <citation type="journal article" date="2016" name="Nat. Commun.">
        <title>Ectomycorrhizal ecology is imprinted in the genome of the dominant symbiotic fungus Cenococcum geophilum.</title>
        <authorList>
            <consortium name="DOE Joint Genome Institute"/>
            <person name="Peter M."/>
            <person name="Kohler A."/>
            <person name="Ohm R.A."/>
            <person name="Kuo A."/>
            <person name="Krutzmann J."/>
            <person name="Morin E."/>
            <person name="Arend M."/>
            <person name="Barry K.W."/>
            <person name="Binder M."/>
            <person name="Choi C."/>
            <person name="Clum A."/>
            <person name="Copeland A."/>
            <person name="Grisel N."/>
            <person name="Haridas S."/>
            <person name="Kipfer T."/>
            <person name="LaButti K."/>
            <person name="Lindquist E."/>
            <person name="Lipzen A."/>
            <person name="Maire R."/>
            <person name="Meier B."/>
            <person name="Mihaltcheva S."/>
            <person name="Molinier V."/>
            <person name="Murat C."/>
            <person name="Poggeler S."/>
            <person name="Quandt C.A."/>
            <person name="Sperisen C."/>
            <person name="Tritt A."/>
            <person name="Tisserant E."/>
            <person name="Crous P.W."/>
            <person name="Henrissat B."/>
            <person name="Nehls U."/>
            <person name="Egli S."/>
            <person name="Spatafora J.W."/>
            <person name="Grigoriev I.V."/>
            <person name="Martin F.M."/>
        </authorList>
    </citation>
    <scope>NUCLEOTIDE SEQUENCE [LARGE SCALE GENOMIC DNA]</scope>
    <source>
        <strain evidence="3 4">CBS 459.81</strain>
    </source>
</reference>
<feature type="compositionally biased region" description="Low complexity" evidence="1">
    <location>
        <begin position="607"/>
        <end position="620"/>
    </location>
</feature>
<evidence type="ECO:0000256" key="1">
    <source>
        <dbReference type="SAM" id="MobiDB-lite"/>
    </source>
</evidence>
<proteinExistence type="predicted"/>
<dbReference type="EMBL" id="KV745812">
    <property type="protein sequence ID" value="OCK73354.1"/>
    <property type="molecule type" value="Genomic_DNA"/>
</dbReference>
<evidence type="ECO:0000313" key="4">
    <source>
        <dbReference type="Proteomes" id="UP000250266"/>
    </source>
</evidence>
<gene>
    <name evidence="3" type="ORF">K432DRAFT_313016</name>
</gene>
<name>A0A8E2J933_9PEZI</name>
<protein>
    <recommendedName>
        <fullName evidence="5">Heterokaryon incompatibility domain-containing protein</fullName>
    </recommendedName>
</protein>
<feature type="transmembrane region" description="Helical" evidence="2">
    <location>
        <begin position="528"/>
        <end position="548"/>
    </location>
</feature>
<accession>A0A8E2J933</accession>
<evidence type="ECO:0000256" key="2">
    <source>
        <dbReference type="SAM" id="Phobius"/>
    </source>
</evidence>
<sequence length="708" mass="80970">MGRYYWIEEQEDNSRDRFLKPRDGRLALLKVQTWGGDKFPNQRTSWDRIGFQDTTPLMIKWVYWIMESVPRLHKASNTESWLTVYARWIPGCLVLLFLLAVPATLDGEIRNNGFYDPVRYRDWRYPETARNHREDRPPEKGRTDHTDFDGSPARHLRPRFLCVLKDHISNAGFEIVSVEDWVNAHDGHAHLDYVFVSYTRRHNLYTEDLLHLCQQGIRAAQEAEVPAFWIDVLCVDPTTFAQDIYRICDVVRGAHSMIIALKNSVDNRVMLQGPSSNRDKLLKEWGGRLWTLPEILLCPNTHGIAIHIHGSVAAPECFTKRSLASLAYYPRDAKTVRQLIDHYEGTLILTSLELVTIGLECLQSRMGNTKHFADGDLAYALMGLLCRRPAVVKGESAFEAFAKLSLANDSNMLLERLICVLPSVKGRPWYKIKDAWKVKLWDIYPTCQIAGIGAGQTVILDGAYGASIRWKSLKPVAFIRRKTGFRFAIKLLLRGAPLYFITGVAMLASSTRARVPSHAQPTNPVEVIGILFFVFATIIILLSPYLLLATYRGKFWSTQGWFFGIEGEPDLATIEKSLFGVDLGRLSWSINSSMLSRHQNEEHEQPVKAPQDPDQQQPAVQEQERVFTLVDTYTMTVTRFRAVRPPVAVLICGREGGMQRAVLCSYNWRTQTFHRETVLRMKTMVLERMFRVDKFRFSMNGINTAKAD</sequence>
<evidence type="ECO:0000313" key="3">
    <source>
        <dbReference type="EMBL" id="OCK73354.1"/>
    </source>
</evidence>
<dbReference type="OrthoDB" id="2624308at2759"/>
<organism evidence="3 4">
    <name type="scientific">Lepidopterella palustris CBS 459.81</name>
    <dbReference type="NCBI Taxonomy" id="1314670"/>
    <lineage>
        <taxon>Eukaryota</taxon>
        <taxon>Fungi</taxon>
        <taxon>Dikarya</taxon>
        <taxon>Ascomycota</taxon>
        <taxon>Pezizomycotina</taxon>
        <taxon>Dothideomycetes</taxon>
        <taxon>Pleosporomycetidae</taxon>
        <taxon>Mytilinidiales</taxon>
        <taxon>Argynnaceae</taxon>
        <taxon>Lepidopterella</taxon>
    </lineage>
</organism>
<keyword evidence="2" id="KW-0472">Membrane</keyword>
<keyword evidence="4" id="KW-1185">Reference proteome</keyword>
<keyword evidence="2" id="KW-0812">Transmembrane</keyword>
<keyword evidence="2" id="KW-1133">Transmembrane helix</keyword>
<feature type="region of interest" description="Disordered" evidence="1">
    <location>
        <begin position="129"/>
        <end position="149"/>
    </location>
</feature>
<dbReference type="AlphaFoldDB" id="A0A8E2J933"/>
<feature type="compositionally biased region" description="Basic and acidic residues" evidence="1">
    <location>
        <begin position="129"/>
        <end position="148"/>
    </location>
</feature>